<reference evidence="2" key="1">
    <citation type="journal article" date="2013" name="Genetics">
        <title>The draft genome and transcriptome of Panagrellus redivivus are shaped by the harsh demands of a free-living lifestyle.</title>
        <authorList>
            <person name="Srinivasan J."/>
            <person name="Dillman A.R."/>
            <person name="Macchietto M.G."/>
            <person name="Heikkinen L."/>
            <person name="Lakso M."/>
            <person name="Fracchia K.M."/>
            <person name="Antoshechkin I."/>
            <person name="Mortazavi A."/>
            <person name="Wong G."/>
            <person name="Sternberg P.W."/>
        </authorList>
    </citation>
    <scope>NUCLEOTIDE SEQUENCE [LARGE SCALE GENOMIC DNA]</scope>
    <source>
        <strain evidence="2">MT8872</strain>
    </source>
</reference>
<organism evidence="2 3">
    <name type="scientific">Panagrellus redivivus</name>
    <name type="common">Microworm</name>
    <dbReference type="NCBI Taxonomy" id="6233"/>
    <lineage>
        <taxon>Eukaryota</taxon>
        <taxon>Metazoa</taxon>
        <taxon>Ecdysozoa</taxon>
        <taxon>Nematoda</taxon>
        <taxon>Chromadorea</taxon>
        <taxon>Rhabditida</taxon>
        <taxon>Tylenchina</taxon>
        <taxon>Panagrolaimomorpha</taxon>
        <taxon>Panagrolaimoidea</taxon>
        <taxon>Panagrolaimidae</taxon>
        <taxon>Panagrellus</taxon>
    </lineage>
</organism>
<name>A0A7E4W3H0_PANRE</name>
<evidence type="ECO:0000256" key="1">
    <source>
        <dbReference type="SAM" id="MobiDB-lite"/>
    </source>
</evidence>
<protein>
    <submittedName>
        <fullName evidence="3">DDE_Tnp_1_7 domain-containing protein</fullName>
    </submittedName>
</protein>
<reference evidence="3" key="2">
    <citation type="submission" date="2020-10" db="UniProtKB">
        <authorList>
            <consortium name="WormBaseParasite"/>
        </authorList>
    </citation>
    <scope>IDENTIFICATION</scope>
</reference>
<dbReference type="Proteomes" id="UP000492821">
    <property type="component" value="Unassembled WGS sequence"/>
</dbReference>
<feature type="region of interest" description="Disordered" evidence="1">
    <location>
        <begin position="43"/>
        <end position="63"/>
    </location>
</feature>
<accession>A0A7E4W3H0</accession>
<evidence type="ECO:0000313" key="2">
    <source>
        <dbReference type="Proteomes" id="UP000492821"/>
    </source>
</evidence>
<evidence type="ECO:0000313" key="3">
    <source>
        <dbReference type="WBParaSite" id="Pan_g6547.t1"/>
    </source>
</evidence>
<dbReference type="WBParaSite" id="Pan_g6547.t1">
    <property type="protein sequence ID" value="Pan_g6547.t1"/>
    <property type="gene ID" value="Pan_g6547"/>
</dbReference>
<proteinExistence type="predicted"/>
<keyword evidence="2" id="KW-1185">Reference proteome</keyword>
<dbReference type="AlphaFoldDB" id="A0A7E4W3H0"/>
<sequence length="108" mass="12148">MGANSPPIDVIDMDRGRGIRYDVSSKDMRLALCGITNMSDVIPVGDNPTDPRKRNTDQLASENCKPRKGTEWALLLVTHFLQRVTSAPRQTLIDQFATCKYYKRVPLP</sequence>